<dbReference type="SUPFAM" id="SSF51126">
    <property type="entry name" value="Pectin lyase-like"/>
    <property type="match status" value="2"/>
</dbReference>
<dbReference type="Gene3D" id="2.160.20.10">
    <property type="entry name" value="Single-stranded right-handed beta-helix, Pectin lyase-like"/>
    <property type="match status" value="2"/>
</dbReference>
<dbReference type="AlphaFoldDB" id="A0A1U7N186"/>
<evidence type="ECO:0008006" key="3">
    <source>
        <dbReference type="Google" id="ProtNLM"/>
    </source>
</evidence>
<sequence>MRLPWADISLRNGAEINVRGTDSGSIKMSARNVNLTEGSILRAGIDRGLGTLNSKAGDIIINATGTTTLADRSFIANVVQPRAFGNAGDINITTGSLIFRDGSLLNVSTFGQGDGGSVFAQADDSISLSNSSYIFSNVESGGVGNGGNVDITSGSLSLINGSQIQTIIRGASTTAPAGRGKAGNANINVRDDFTLSGVGNNFSSGVFGIIGSQAEGNGGNIDIKAGSIFLNDRATIQASTFGKGNGGNVIVNARTISFDGTQNNFSSGIFSNVGQGGIGNAGDINITTDSLSITNAAQIAAATFGKGNGGNVIVNARTISFDGRQNNFGSGIVSNVEKGGIGNAGDINITTDSLSITNAAQIAAATFGKGNGGNVMVNARTISFDGRQNNFGSGIFSNVEKEGVGKAGDINITTDSLSITNAAQIAAATFGQGNGGNVMVKARTISLDGRQNNFGSGIVTNAESTSGGNPGDISIATRLLSVNNAAGISAANRTSSESTEQVGNININSATVSLDNQGSLSAESASGNGGNINLQIRDLLLLRRGSEISTNAGTDQKGGDGGNIDINSKFLIAIPQENSDITANAFRGRGGNVQIISQGIFGIEPRPQETDKSDITASSDLGIAGNINVVTPDNSAIQNSLTELQQNPIDTNALIANSCIARSSKVEGTFMIIGSGGLPNRPGDAFVSPYPTGTVQGVTPSTLSWKKGDPIIEPTGVYRLANGQLVMSRECL</sequence>
<dbReference type="Proteomes" id="UP000186657">
    <property type="component" value="Unassembled WGS sequence"/>
</dbReference>
<dbReference type="InterPro" id="IPR012334">
    <property type="entry name" value="Pectin_lyas_fold"/>
</dbReference>
<dbReference type="EMBL" id="MKZS01000001">
    <property type="protein sequence ID" value="OLT59709.1"/>
    <property type="molecule type" value="Genomic_DNA"/>
</dbReference>
<proteinExistence type="predicted"/>
<evidence type="ECO:0000313" key="1">
    <source>
        <dbReference type="EMBL" id="OLT59709.1"/>
    </source>
</evidence>
<protein>
    <recommendedName>
        <fullName evidence="3">Filamentous haemagglutinin FhaB/tRNA nuclease CdiA-like TPS domain-containing protein</fullName>
    </recommendedName>
</protein>
<name>A0A1U7N186_9CYAN</name>
<comment type="caution">
    <text evidence="1">The sequence shown here is derived from an EMBL/GenBank/DDBJ whole genome shotgun (WGS) entry which is preliminary data.</text>
</comment>
<dbReference type="RefSeq" id="WP_075899315.1">
    <property type="nucleotide sequence ID" value="NZ_MKZS01000001.1"/>
</dbReference>
<reference evidence="1 2" key="1">
    <citation type="submission" date="2016-10" db="EMBL/GenBank/DDBJ databases">
        <title>Comparative genomics uncovers the prolific and rare metabolic potential of the cyanobacterial genus Moorea.</title>
        <authorList>
            <person name="Leao T."/>
            <person name="Castelao G."/>
            <person name="Korobeynikov A."/>
            <person name="Monroe E.A."/>
            <person name="Podell S."/>
            <person name="Glukhov E."/>
            <person name="Allen E."/>
            <person name="Gerwick W.H."/>
            <person name="Gerwick L."/>
        </authorList>
    </citation>
    <scope>NUCLEOTIDE SEQUENCE [LARGE SCALE GENOMIC DNA]</scope>
    <source>
        <strain evidence="1 2">PNG5-198</strain>
    </source>
</reference>
<evidence type="ECO:0000313" key="2">
    <source>
        <dbReference type="Proteomes" id="UP000186657"/>
    </source>
</evidence>
<gene>
    <name evidence="1" type="ORF">BJP37_12380</name>
</gene>
<keyword evidence="2" id="KW-1185">Reference proteome</keyword>
<dbReference type="InterPro" id="IPR011050">
    <property type="entry name" value="Pectin_lyase_fold/virulence"/>
</dbReference>
<accession>A0A1U7N186</accession>
<organism evidence="1 2">
    <name type="scientific">Moorena bouillonii PNG</name>
    <dbReference type="NCBI Taxonomy" id="568701"/>
    <lineage>
        <taxon>Bacteria</taxon>
        <taxon>Bacillati</taxon>
        <taxon>Cyanobacteriota</taxon>
        <taxon>Cyanophyceae</taxon>
        <taxon>Coleofasciculales</taxon>
        <taxon>Coleofasciculaceae</taxon>
        <taxon>Moorena</taxon>
    </lineage>
</organism>